<evidence type="ECO:0000313" key="2">
    <source>
        <dbReference type="EMBL" id="GFU10265.1"/>
    </source>
</evidence>
<dbReference type="AlphaFoldDB" id="A0A8X6UE99"/>
<evidence type="ECO:0000256" key="1">
    <source>
        <dbReference type="ARBA" id="ARBA00022441"/>
    </source>
</evidence>
<organism evidence="2 3">
    <name type="scientific">Nephila pilipes</name>
    <name type="common">Giant wood spider</name>
    <name type="synonym">Nephila maculata</name>
    <dbReference type="NCBI Taxonomy" id="299642"/>
    <lineage>
        <taxon>Eukaryota</taxon>
        <taxon>Metazoa</taxon>
        <taxon>Ecdysozoa</taxon>
        <taxon>Arthropoda</taxon>
        <taxon>Chelicerata</taxon>
        <taxon>Arachnida</taxon>
        <taxon>Araneae</taxon>
        <taxon>Araneomorphae</taxon>
        <taxon>Entelegynae</taxon>
        <taxon>Araneoidea</taxon>
        <taxon>Nephilidae</taxon>
        <taxon>Nephila</taxon>
    </lineage>
</organism>
<dbReference type="SMART" id="SM00612">
    <property type="entry name" value="Kelch"/>
    <property type="match status" value="2"/>
</dbReference>
<dbReference type="EMBL" id="BMAW01124956">
    <property type="protein sequence ID" value="GFU10265.1"/>
    <property type="molecule type" value="Genomic_DNA"/>
</dbReference>
<dbReference type="InterPro" id="IPR052392">
    <property type="entry name" value="Kelch-BTB_domain-containing"/>
</dbReference>
<gene>
    <name evidence="2" type="primary">NCL1_24908</name>
    <name evidence="2" type="ORF">NPIL_380391</name>
</gene>
<reference evidence="2" key="1">
    <citation type="submission" date="2020-08" db="EMBL/GenBank/DDBJ databases">
        <title>Multicomponent nature underlies the extraordinary mechanical properties of spider dragline silk.</title>
        <authorList>
            <person name="Kono N."/>
            <person name="Nakamura H."/>
            <person name="Mori M."/>
            <person name="Yoshida Y."/>
            <person name="Ohtoshi R."/>
            <person name="Malay A.D."/>
            <person name="Moran D.A.P."/>
            <person name="Tomita M."/>
            <person name="Numata K."/>
            <person name="Arakawa K."/>
        </authorList>
    </citation>
    <scope>NUCLEOTIDE SEQUENCE</scope>
</reference>
<keyword evidence="3" id="KW-1185">Reference proteome</keyword>
<dbReference type="Pfam" id="PF01344">
    <property type="entry name" value="Kelch_1"/>
    <property type="match status" value="1"/>
</dbReference>
<dbReference type="PANTHER" id="PTHR46375:SF3">
    <property type="entry name" value="KELCH REPEAT AND BTB DOMAIN-CONTAINING PROTEIN 13"/>
    <property type="match status" value="1"/>
</dbReference>
<proteinExistence type="predicted"/>
<keyword evidence="1" id="KW-0880">Kelch repeat</keyword>
<dbReference type="PANTHER" id="PTHR46375">
    <property type="entry name" value="KELCH REPEAT AND BTB DOMAIN-CONTAINING PROTEIN 13-RELATED"/>
    <property type="match status" value="1"/>
</dbReference>
<protein>
    <submittedName>
        <fullName evidence="2">Beta-scruin</fullName>
    </submittedName>
</protein>
<accession>A0A8X6UE99</accession>
<dbReference type="Proteomes" id="UP000887013">
    <property type="component" value="Unassembled WGS sequence"/>
</dbReference>
<name>A0A8X6UE99_NEPPI</name>
<dbReference type="InterPro" id="IPR006652">
    <property type="entry name" value="Kelch_1"/>
</dbReference>
<dbReference type="SUPFAM" id="SSF117281">
    <property type="entry name" value="Kelch motif"/>
    <property type="match status" value="1"/>
</dbReference>
<sequence length="144" mass="16397">EDNSSSIKLSPESPSMKIKKVKPSILVIGGMNPRHVQTGMGIEILNYNCKKDKWMKYSILPAARHNHTAAFWNNCVYVIGGCDPLETKQQNRYIAKRSCYKLDTNKQQWSSIQDMKFKRYDHGLALISGHIYAIGGQDDGERCF</sequence>
<dbReference type="Gene3D" id="2.120.10.80">
    <property type="entry name" value="Kelch-type beta propeller"/>
    <property type="match status" value="1"/>
</dbReference>
<evidence type="ECO:0000313" key="3">
    <source>
        <dbReference type="Proteomes" id="UP000887013"/>
    </source>
</evidence>
<comment type="caution">
    <text evidence="2">The sequence shown here is derived from an EMBL/GenBank/DDBJ whole genome shotgun (WGS) entry which is preliminary data.</text>
</comment>
<dbReference type="OrthoDB" id="6437573at2759"/>
<feature type="non-terminal residue" evidence="2">
    <location>
        <position position="1"/>
    </location>
</feature>
<dbReference type="InterPro" id="IPR015915">
    <property type="entry name" value="Kelch-typ_b-propeller"/>
</dbReference>